<organism evidence="5">
    <name type="scientific">Oppiella nova</name>
    <dbReference type="NCBI Taxonomy" id="334625"/>
    <lineage>
        <taxon>Eukaryota</taxon>
        <taxon>Metazoa</taxon>
        <taxon>Ecdysozoa</taxon>
        <taxon>Arthropoda</taxon>
        <taxon>Chelicerata</taxon>
        <taxon>Arachnida</taxon>
        <taxon>Acari</taxon>
        <taxon>Acariformes</taxon>
        <taxon>Sarcoptiformes</taxon>
        <taxon>Oribatida</taxon>
        <taxon>Brachypylina</taxon>
        <taxon>Oppioidea</taxon>
        <taxon>Oppiidae</taxon>
        <taxon>Oppiella</taxon>
    </lineage>
</organism>
<evidence type="ECO:0000256" key="2">
    <source>
        <dbReference type="ARBA" id="ARBA00013056"/>
    </source>
</evidence>
<dbReference type="InterPro" id="IPR003732">
    <property type="entry name" value="Daa-tRNA_deacyls_DTD"/>
</dbReference>
<dbReference type="PANTHER" id="PTHR10472">
    <property type="entry name" value="D-TYROSYL-TRNA TYR DEACYLASE"/>
    <property type="match status" value="1"/>
</dbReference>
<sequence length="112" mass="12905">MKAIIQRVQNASVYVTTLVVNDQMVSQIGRGLCLLIGISRDDTKEDMDYMVRKILSLRIFDAEDGKRWSASVVDKKYEILSVSQFTLYSHLKGNKPDFHHAMDTKKSQLFYD</sequence>
<dbReference type="InterPro" id="IPR023509">
    <property type="entry name" value="DTD-like_sf"/>
</dbReference>
<gene>
    <name evidence="5" type="ORF">ONB1V03_LOCUS21488</name>
</gene>
<protein>
    <recommendedName>
        <fullName evidence="2">D-aminoacyl-tRNA deacylase</fullName>
        <ecNumber evidence="2">3.1.1.96</ecNumber>
    </recommendedName>
</protein>
<proteinExistence type="inferred from homology"/>
<dbReference type="EMBL" id="CAJPVJ010042084">
    <property type="protein sequence ID" value="CAG2182067.1"/>
    <property type="molecule type" value="Genomic_DNA"/>
</dbReference>
<dbReference type="Pfam" id="PF02580">
    <property type="entry name" value="Tyr_Deacylase"/>
    <property type="match status" value="1"/>
</dbReference>
<comment type="similarity">
    <text evidence="1">Belongs to the DTD family.</text>
</comment>
<dbReference type="Proteomes" id="UP000728032">
    <property type="component" value="Unassembled WGS sequence"/>
</dbReference>
<name>A0A7R9MSI7_9ACAR</name>
<keyword evidence="6" id="KW-1185">Reference proteome</keyword>
<evidence type="ECO:0000256" key="3">
    <source>
        <dbReference type="ARBA" id="ARBA00047676"/>
    </source>
</evidence>
<dbReference type="OrthoDB" id="275783at2759"/>
<evidence type="ECO:0000313" key="6">
    <source>
        <dbReference type="Proteomes" id="UP000728032"/>
    </source>
</evidence>
<dbReference type="GO" id="GO:0051500">
    <property type="term" value="F:D-tyrosyl-tRNA(Tyr) deacylase activity"/>
    <property type="evidence" value="ECO:0007669"/>
    <property type="project" value="TreeGrafter"/>
</dbReference>
<dbReference type="AlphaFoldDB" id="A0A7R9MSI7"/>
<dbReference type="FunFam" id="3.50.80.10:FF:000001">
    <property type="entry name" value="D-aminoacyl-tRNA deacylase"/>
    <property type="match status" value="1"/>
</dbReference>
<dbReference type="SUPFAM" id="SSF69500">
    <property type="entry name" value="DTD-like"/>
    <property type="match status" value="1"/>
</dbReference>
<dbReference type="GO" id="GO:0005737">
    <property type="term" value="C:cytoplasm"/>
    <property type="evidence" value="ECO:0007669"/>
    <property type="project" value="InterPro"/>
</dbReference>
<comment type="catalytic activity">
    <reaction evidence="4">
        <text>a D-aminoacyl-tRNA + H2O = a tRNA + a D-alpha-amino acid + H(+)</text>
        <dbReference type="Rhea" id="RHEA:13953"/>
        <dbReference type="Rhea" id="RHEA-COMP:10123"/>
        <dbReference type="Rhea" id="RHEA-COMP:10124"/>
        <dbReference type="ChEBI" id="CHEBI:15377"/>
        <dbReference type="ChEBI" id="CHEBI:15378"/>
        <dbReference type="ChEBI" id="CHEBI:59871"/>
        <dbReference type="ChEBI" id="CHEBI:78442"/>
        <dbReference type="ChEBI" id="CHEBI:79333"/>
        <dbReference type="EC" id="3.1.1.96"/>
    </reaction>
</comment>
<accession>A0A7R9MSI7</accession>
<dbReference type="PANTHER" id="PTHR10472:SF5">
    <property type="entry name" value="D-AMINOACYL-TRNA DEACYLASE 1"/>
    <property type="match status" value="1"/>
</dbReference>
<evidence type="ECO:0000256" key="1">
    <source>
        <dbReference type="ARBA" id="ARBA00009673"/>
    </source>
</evidence>
<reference evidence="5" key="1">
    <citation type="submission" date="2020-11" db="EMBL/GenBank/DDBJ databases">
        <authorList>
            <person name="Tran Van P."/>
        </authorList>
    </citation>
    <scope>NUCLEOTIDE SEQUENCE</scope>
</reference>
<dbReference type="EMBL" id="OC956909">
    <property type="protein sequence ID" value="CAD7664930.1"/>
    <property type="molecule type" value="Genomic_DNA"/>
</dbReference>
<comment type="catalytic activity">
    <reaction evidence="3">
        <text>glycyl-tRNA(Ala) + H2O = tRNA(Ala) + glycine + H(+)</text>
        <dbReference type="Rhea" id="RHEA:53744"/>
        <dbReference type="Rhea" id="RHEA-COMP:9657"/>
        <dbReference type="Rhea" id="RHEA-COMP:13640"/>
        <dbReference type="ChEBI" id="CHEBI:15377"/>
        <dbReference type="ChEBI" id="CHEBI:15378"/>
        <dbReference type="ChEBI" id="CHEBI:57305"/>
        <dbReference type="ChEBI" id="CHEBI:78442"/>
        <dbReference type="ChEBI" id="CHEBI:78522"/>
        <dbReference type="EC" id="3.1.1.96"/>
    </reaction>
</comment>
<dbReference type="Gene3D" id="3.50.80.10">
    <property type="entry name" value="D-tyrosyl-tRNA(Tyr) deacylase"/>
    <property type="match status" value="1"/>
</dbReference>
<evidence type="ECO:0000256" key="4">
    <source>
        <dbReference type="ARBA" id="ARBA00048018"/>
    </source>
</evidence>
<dbReference type="EC" id="3.1.1.96" evidence="2"/>
<evidence type="ECO:0000313" key="5">
    <source>
        <dbReference type="EMBL" id="CAD7664930.1"/>
    </source>
</evidence>